<reference evidence="1 2" key="1">
    <citation type="submission" date="2017-08" db="EMBL/GenBank/DDBJ databases">
        <authorList>
            <person name="de Groot N.N."/>
        </authorList>
    </citation>
    <scope>NUCLEOTIDE SEQUENCE [LARGE SCALE GENOMIC DNA]</scope>
</reference>
<keyword evidence="1" id="KW-0238">DNA-binding</keyword>
<organism evidence="1 2">
    <name type="scientific">Klebsiella phage SopranoGao</name>
    <dbReference type="NCBI Taxonomy" id="2026944"/>
    <lineage>
        <taxon>Viruses</taxon>
        <taxon>Duplodnaviria</taxon>
        <taxon>Heunggongvirae</taxon>
        <taxon>Uroviricota</taxon>
        <taxon>Caudoviricetes</taxon>
        <taxon>Lastavirus</taxon>
        <taxon>Lastavirus sopranogao</taxon>
    </lineage>
</organism>
<proteinExistence type="predicted"/>
<dbReference type="EMBL" id="MF612073">
    <property type="protein sequence ID" value="ASV45070.1"/>
    <property type="molecule type" value="Genomic_DNA"/>
</dbReference>
<dbReference type="InterPro" id="IPR014054">
    <property type="entry name" value="Phage_regulatory_Rha"/>
</dbReference>
<gene>
    <name evidence="1" type="ORF">SopranoGao_47</name>
</gene>
<protein>
    <submittedName>
        <fullName evidence="1">DNA-binding protein</fullName>
    </submittedName>
</protein>
<evidence type="ECO:0000313" key="2">
    <source>
        <dbReference type="Proteomes" id="UP000224252"/>
    </source>
</evidence>
<dbReference type="Pfam" id="PF09669">
    <property type="entry name" value="Phage_pRha"/>
    <property type="match status" value="1"/>
</dbReference>
<name>A0A248SL11_9CAUD</name>
<dbReference type="Proteomes" id="UP000224252">
    <property type="component" value="Segment"/>
</dbReference>
<evidence type="ECO:0000313" key="1">
    <source>
        <dbReference type="EMBL" id="ASV45070.1"/>
    </source>
</evidence>
<sequence>MKGQDIAVNNPTMTSMEISELVGSRHDNVKRTIETLAESGVITFPQTEEKPTAGRPVTYFVFSGERGKRDSIIVVAQLSPQFTARLVDRWQELESKIAATPPANLSDGVQASLMLVESMKRTLNLSNSSTLGAYRKIESHFALPSLTPAYAIDAPSDAADGSSRTTSALRTILQQRDFPVKVQYAYQRLQELGIVKRMSRPSSRGTEKQFWSITASGLLFGKNMTSPGNPRETQPHFFDSRADELLAMILAEKR</sequence>
<keyword evidence="2" id="KW-1185">Reference proteome</keyword>
<dbReference type="GO" id="GO:0003677">
    <property type="term" value="F:DNA binding"/>
    <property type="evidence" value="ECO:0007669"/>
    <property type="project" value="UniProtKB-KW"/>
</dbReference>
<accession>A0A248SL11</accession>